<accession>A0A5A7V2G3</accession>
<evidence type="ECO:0000313" key="4">
    <source>
        <dbReference type="Proteomes" id="UP000321393"/>
    </source>
</evidence>
<gene>
    <name evidence="3" type="ORF">E5676_scaffold313G003760</name>
    <name evidence="2" type="ORF">E6C27_scaffold154G00130</name>
</gene>
<feature type="region of interest" description="Disordered" evidence="1">
    <location>
        <begin position="1"/>
        <end position="33"/>
    </location>
</feature>
<dbReference type="Proteomes" id="UP000321393">
    <property type="component" value="Unassembled WGS sequence"/>
</dbReference>
<protein>
    <recommendedName>
        <fullName evidence="6">Gag protease polyprotein</fullName>
    </recommendedName>
</protein>
<dbReference type="EMBL" id="SSTE01004583">
    <property type="protein sequence ID" value="KAA0062273.1"/>
    <property type="molecule type" value="Genomic_DNA"/>
</dbReference>
<feature type="compositionally biased region" description="Basic and acidic residues" evidence="1">
    <location>
        <begin position="11"/>
        <end position="26"/>
    </location>
</feature>
<evidence type="ECO:0008006" key="6">
    <source>
        <dbReference type="Google" id="ProtNLM"/>
    </source>
</evidence>
<dbReference type="Proteomes" id="UP000321947">
    <property type="component" value="Unassembled WGS sequence"/>
</dbReference>
<sequence>MSPSISAHRGGKGDRGARHNQPEDHSILQTVDPTAPITNADLVTMEQMYRDMLTEALTQFQPVHKTQPALVQALMVPKNVSDEL</sequence>
<evidence type="ECO:0000313" key="2">
    <source>
        <dbReference type="EMBL" id="KAA0062273.1"/>
    </source>
</evidence>
<comment type="caution">
    <text evidence="2">The sequence shown here is derived from an EMBL/GenBank/DDBJ whole genome shotgun (WGS) entry which is preliminary data.</text>
</comment>
<reference evidence="4 5" key="1">
    <citation type="submission" date="2019-08" db="EMBL/GenBank/DDBJ databases">
        <title>Draft genome sequences of two oriental melons (Cucumis melo L. var makuwa).</title>
        <authorList>
            <person name="Kwon S.-Y."/>
        </authorList>
    </citation>
    <scope>NUCLEOTIDE SEQUENCE [LARGE SCALE GENOMIC DNA]</scope>
    <source>
        <strain evidence="5">cv. Chang Bougi</strain>
        <strain evidence="4">cv. SW 3</strain>
        <tissue evidence="2">Leaf</tissue>
    </source>
</reference>
<organism evidence="2 4">
    <name type="scientific">Cucumis melo var. makuwa</name>
    <name type="common">Oriental melon</name>
    <dbReference type="NCBI Taxonomy" id="1194695"/>
    <lineage>
        <taxon>Eukaryota</taxon>
        <taxon>Viridiplantae</taxon>
        <taxon>Streptophyta</taxon>
        <taxon>Embryophyta</taxon>
        <taxon>Tracheophyta</taxon>
        <taxon>Spermatophyta</taxon>
        <taxon>Magnoliopsida</taxon>
        <taxon>eudicotyledons</taxon>
        <taxon>Gunneridae</taxon>
        <taxon>Pentapetalae</taxon>
        <taxon>rosids</taxon>
        <taxon>fabids</taxon>
        <taxon>Cucurbitales</taxon>
        <taxon>Cucurbitaceae</taxon>
        <taxon>Benincaseae</taxon>
        <taxon>Cucumis</taxon>
    </lineage>
</organism>
<evidence type="ECO:0000256" key="1">
    <source>
        <dbReference type="SAM" id="MobiDB-lite"/>
    </source>
</evidence>
<dbReference type="AlphaFoldDB" id="A0A5A7V2G3"/>
<evidence type="ECO:0000313" key="5">
    <source>
        <dbReference type="Proteomes" id="UP000321947"/>
    </source>
</evidence>
<evidence type="ECO:0000313" key="3">
    <source>
        <dbReference type="EMBL" id="TYK26714.1"/>
    </source>
</evidence>
<name>A0A5A7V2G3_CUCMM</name>
<dbReference type="EMBL" id="SSTD01003373">
    <property type="protein sequence ID" value="TYK26714.1"/>
    <property type="molecule type" value="Genomic_DNA"/>
</dbReference>
<proteinExistence type="predicted"/>